<organism evidence="1">
    <name type="scientific">mine drainage metagenome</name>
    <dbReference type="NCBI Taxonomy" id="410659"/>
    <lineage>
        <taxon>unclassified sequences</taxon>
        <taxon>metagenomes</taxon>
        <taxon>ecological metagenomes</taxon>
    </lineage>
</organism>
<sequence length="42" mass="4829">MLGTHARYAYFLDYGDADNYEARLEKYRTALSKADNIGQPDD</sequence>
<evidence type="ECO:0000313" key="1">
    <source>
        <dbReference type="EMBL" id="CBI11874.1"/>
    </source>
</evidence>
<proteinExistence type="predicted"/>
<protein>
    <submittedName>
        <fullName evidence="1">Uncharacterized protein</fullName>
    </submittedName>
</protein>
<dbReference type="AlphaFoldDB" id="E6QXA0"/>
<dbReference type="EMBL" id="CABR01000175">
    <property type="protein sequence ID" value="CBI11874.1"/>
    <property type="molecule type" value="Genomic_DNA"/>
</dbReference>
<accession>E6QXA0</accession>
<reference evidence="1" key="1">
    <citation type="submission" date="2009-10" db="EMBL/GenBank/DDBJ databases">
        <title>Diversity of trophic interactions inside an arsenic-rich microbial ecosystem.</title>
        <authorList>
            <person name="Bertin P.N."/>
            <person name="Heinrich-Salmeron A."/>
            <person name="Pelletier E."/>
            <person name="Goulhen-Chollet F."/>
            <person name="Arsene-Ploetze F."/>
            <person name="Gallien S."/>
            <person name="Calteau A."/>
            <person name="Vallenet D."/>
            <person name="Casiot C."/>
            <person name="Chane-Woon-Ming B."/>
            <person name="Giloteaux L."/>
            <person name="Barakat M."/>
            <person name="Bonnefoy V."/>
            <person name="Bruneel O."/>
            <person name="Chandler M."/>
            <person name="Cleiss J."/>
            <person name="Duran R."/>
            <person name="Elbaz-Poulichet F."/>
            <person name="Fonknechten N."/>
            <person name="Lauga B."/>
            <person name="Mornico D."/>
            <person name="Ortet P."/>
            <person name="Schaeffer C."/>
            <person name="Siguier P."/>
            <person name="Alexander Thil Smith A."/>
            <person name="Van Dorsselaer A."/>
            <person name="Weissenbach J."/>
            <person name="Medigue C."/>
            <person name="Le Paslier D."/>
        </authorList>
    </citation>
    <scope>NUCLEOTIDE SEQUENCE</scope>
</reference>
<gene>
    <name evidence="1" type="ORF">CARN7_2724</name>
</gene>
<name>E6QXA0_9ZZZZ</name>
<comment type="caution">
    <text evidence="1">The sequence shown here is derived from an EMBL/GenBank/DDBJ whole genome shotgun (WGS) entry which is preliminary data.</text>
</comment>